<keyword evidence="7" id="KW-1185">Reference proteome</keyword>
<dbReference type="PANTHER" id="PTHR10133">
    <property type="entry name" value="DNA POLYMERASE I"/>
    <property type="match status" value="1"/>
</dbReference>
<comment type="caution">
    <text evidence="6">The sequence shown here is derived from an EMBL/GenBank/DDBJ whole genome shotgun (WGS) entry which is preliminary data.</text>
</comment>
<dbReference type="OrthoDB" id="8967890at2"/>
<evidence type="ECO:0000313" key="6">
    <source>
        <dbReference type="EMBL" id="TVM14511.1"/>
    </source>
</evidence>
<reference evidence="6 7" key="1">
    <citation type="submission" date="2018-06" db="EMBL/GenBank/DDBJ databases">
        <title>Complete genome of Desulfovibrio indonesiensis P37SLT.</title>
        <authorList>
            <person name="Crispim J.S."/>
            <person name="Vidigal P.M.P."/>
            <person name="Silva L.C.F."/>
            <person name="Laguardia C.N."/>
            <person name="Araujo L.C."/>
            <person name="Dias R.S."/>
            <person name="Sousa M.P."/>
            <person name="Paula S.O."/>
            <person name="Silva C."/>
        </authorList>
    </citation>
    <scope>NUCLEOTIDE SEQUENCE [LARGE SCALE GENOMIC DNA]</scope>
    <source>
        <strain evidence="6 7">P37SLT</strain>
    </source>
</reference>
<protein>
    <recommendedName>
        <fullName evidence="1">DNA-directed DNA polymerase</fullName>
        <ecNumber evidence="1">2.7.7.7</ecNumber>
    </recommendedName>
</protein>
<dbReference type="Gene3D" id="3.40.1360.10">
    <property type="match status" value="1"/>
</dbReference>
<dbReference type="Proteomes" id="UP000448292">
    <property type="component" value="Unassembled WGS sequence"/>
</dbReference>
<gene>
    <name evidence="6" type="ORF">DPQ33_17505</name>
</gene>
<evidence type="ECO:0000256" key="4">
    <source>
        <dbReference type="SAM" id="MobiDB-lite"/>
    </source>
</evidence>
<sequence>MQRSPVSISGDQNKKSPPSTEWQRVLSKRLETYAGSPTCMEAYRRRGIREKTIQELGLSIFPKRSTITVENTKIRLPAGLAVPNWRVNDLWGVIVRQFSGKTPHCNIKGSARVSYHVTRLERVEAPVVIVESALDAAVLYQEAGDLIHAVALCSVTIKPDGYLKTLLGYATQVIVCLDYDAAGKEAYGWWREYYPDSVQAFTPFGKDVGEYHLAGHSVRGWIKDLLDNVSRGERVPARPKPEHQVYLASDPDNLQAVIEHFHGLGSPVGAALKTDSTDDGATHDPRGAKARLLALSAGGCSVVVDLEKVSSSTIEGIQRLPLVVYDGLEFSETCRFLGFNPGAVDCLTSQFSTISGEKWGLEKLSQFRLGYGPSLHHADFEQPHMGESEKGAAALEAYTCEEIHALQMEKINRMNLGGAYRLTLEAMPAISDIRVHGLPVDVPKAEALAEELHKRVEVSKEPLPQDDSEALRWVSRLLEHRSPHTGRIHPRVNVNGTVTGRITFQEPNLQGIPRDHRVRELIAAPEGYVLVGADYGQIDLRVAAQVAQDEALNNAFDKGVDIHAYTAAVVFGTDIDTVTPEQRDQAKGANYEIVYGGESKLLKQAQSRLKRAFPALFAWLENQKSKVHTAFSIKTPAGRTIHRELGAGGWVNKLYNYPIQAGSAEVMLAALAKLPQHLSGLEAFLVHCIHDKLILEVTQEQADQARVALEKAMTEGFLDRFPDGPTTGLVEATTGANWADLK</sequence>
<dbReference type="GO" id="GO:0003677">
    <property type="term" value="F:DNA binding"/>
    <property type="evidence" value="ECO:0007669"/>
    <property type="project" value="InterPro"/>
</dbReference>
<dbReference type="SUPFAM" id="SSF56672">
    <property type="entry name" value="DNA/RNA polymerases"/>
    <property type="match status" value="1"/>
</dbReference>
<comment type="catalytic activity">
    <reaction evidence="3">
        <text>DNA(n) + a 2'-deoxyribonucleoside 5'-triphosphate = DNA(n+1) + diphosphate</text>
        <dbReference type="Rhea" id="RHEA:22508"/>
        <dbReference type="Rhea" id="RHEA-COMP:17339"/>
        <dbReference type="Rhea" id="RHEA-COMP:17340"/>
        <dbReference type="ChEBI" id="CHEBI:33019"/>
        <dbReference type="ChEBI" id="CHEBI:61560"/>
        <dbReference type="ChEBI" id="CHEBI:173112"/>
        <dbReference type="EC" id="2.7.7.7"/>
    </reaction>
</comment>
<dbReference type="PRINTS" id="PR00868">
    <property type="entry name" value="DNAPOLI"/>
</dbReference>
<dbReference type="InterPro" id="IPR002298">
    <property type="entry name" value="DNA_polymerase_A"/>
</dbReference>
<name>A0A7M3MA87_9BACT</name>
<dbReference type="AlphaFoldDB" id="A0A7M3MA87"/>
<dbReference type="GO" id="GO:0003887">
    <property type="term" value="F:DNA-directed DNA polymerase activity"/>
    <property type="evidence" value="ECO:0007669"/>
    <property type="project" value="UniProtKB-EC"/>
</dbReference>
<dbReference type="Gene3D" id="1.10.150.20">
    <property type="entry name" value="5' to 3' exonuclease, C-terminal subdomain"/>
    <property type="match status" value="1"/>
</dbReference>
<evidence type="ECO:0000313" key="7">
    <source>
        <dbReference type="Proteomes" id="UP000448292"/>
    </source>
</evidence>
<dbReference type="SUPFAM" id="SSF56731">
    <property type="entry name" value="DNA primase core"/>
    <property type="match status" value="1"/>
</dbReference>
<dbReference type="PANTHER" id="PTHR10133:SF27">
    <property type="entry name" value="DNA POLYMERASE NU"/>
    <property type="match status" value="1"/>
</dbReference>
<dbReference type="InterPro" id="IPR001098">
    <property type="entry name" value="DNA-dir_DNA_pol_A_palm_dom"/>
</dbReference>
<organism evidence="6 7">
    <name type="scientific">Oceanidesulfovibrio indonesiensis</name>
    <dbReference type="NCBI Taxonomy" id="54767"/>
    <lineage>
        <taxon>Bacteria</taxon>
        <taxon>Pseudomonadati</taxon>
        <taxon>Thermodesulfobacteriota</taxon>
        <taxon>Desulfovibrionia</taxon>
        <taxon>Desulfovibrionales</taxon>
        <taxon>Desulfovibrionaceae</taxon>
        <taxon>Oceanidesulfovibrio</taxon>
    </lineage>
</organism>
<evidence type="ECO:0000259" key="5">
    <source>
        <dbReference type="SMART" id="SM00482"/>
    </source>
</evidence>
<dbReference type="EMBL" id="QMIE01000024">
    <property type="protein sequence ID" value="TVM14511.1"/>
    <property type="molecule type" value="Genomic_DNA"/>
</dbReference>
<feature type="domain" description="DNA-directed DNA polymerase family A palm" evidence="5">
    <location>
        <begin position="515"/>
        <end position="701"/>
    </location>
</feature>
<proteinExistence type="predicted"/>
<accession>A0A7M3MA87</accession>
<dbReference type="SMART" id="SM00482">
    <property type="entry name" value="POLAc"/>
    <property type="match status" value="1"/>
</dbReference>
<keyword evidence="2" id="KW-0235">DNA replication</keyword>
<evidence type="ECO:0000256" key="3">
    <source>
        <dbReference type="ARBA" id="ARBA00049244"/>
    </source>
</evidence>
<dbReference type="Pfam" id="PF13155">
    <property type="entry name" value="Toprim_2"/>
    <property type="match status" value="1"/>
</dbReference>
<dbReference type="GO" id="GO:0006302">
    <property type="term" value="P:double-strand break repair"/>
    <property type="evidence" value="ECO:0007669"/>
    <property type="project" value="TreeGrafter"/>
</dbReference>
<dbReference type="EC" id="2.7.7.7" evidence="1"/>
<dbReference type="GO" id="GO:0006261">
    <property type="term" value="P:DNA-templated DNA replication"/>
    <property type="evidence" value="ECO:0007669"/>
    <property type="project" value="InterPro"/>
</dbReference>
<feature type="region of interest" description="Disordered" evidence="4">
    <location>
        <begin position="1"/>
        <end position="22"/>
    </location>
</feature>
<evidence type="ECO:0000256" key="1">
    <source>
        <dbReference type="ARBA" id="ARBA00012417"/>
    </source>
</evidence>
<evidence type="ECO:0000256" key="2">
    <source>
        <dbReference type="ARBA" id="ARBA00022705"/>
    </source>
</evidence>
<dbReference type="Gene3D" id="3.30.70.370">
    <property type="match status" value="1"/>
</dbReference>
<dbReference type="InterPro" id="IPR043502">
    <property type="entry name" value="DNA/RNA_pol_sf"/>
</dbReference>
<dbReference type="Pfam" id="PF00476">
    <property type="entry name" value="DNA_pol_A"/>
    <property type="match status" value="1"/>
</dbReference>